<evidence type="ECO:0000313" key="2">
    <source>
        <dbReference type="EMBL" id="MCD1118979.1"/>
    </source>
</evidence>
<keyword evidence="3" id="KW-1185">Reference proteome</keyword>
<evidence type="ECO:0000259" key="1">
    <source>
        <dbReference type="Pfam" id="PF00535"/>
    </source>
</evidence>
<dbReference type="InterPro" id="IPR001173">
    <property type="entry name" value="Glyco_trans_2-like"/>
</dbReference>
<dbReference type="EMBL" id="JAJNAY010000002">
    <property type="protein sequence ID" value="MCD1118979.1"/>
    <property type="molecule type" value="Genomic_DNA"/>
</dbReference>
<dbReference type="Proteomes" id="UP001108025">
    <property type="component" value="Unassembled WGS sequence"/>
</dbReference>
<dbReference type="CDD" id="cd00761">
    <property type="entry name" value="Glyco_tranf_GTA_type"/>
    <property type="match status" value="1"/>
</dbReference>
<sequence>MTYLISIIIPNFNRATLIEETLDSILAQSYQNWECIIVDDGSTDHSVEVIQKYVEKDSRFKLIQRSPNSPKGANACRNIGIENAVGQYVILFDSDDLMTPNHIQEKATMITSGDYDFAITKTEYFNNPENHNSINYRHLFTLPISADHFIQKEINWLTLDPIIKTEVAKSIRFTEKNQSAEEYNYFTKLVLTSEKAIAKDIVLSLRRYHDDSFQFGKNIDERQRQINYFYYYWDSYLEIKDYSSLSKSSKSFLLEQCYIILFNNKLHLDLSKFIFEYVSLHKFKSLKKIFNLLRL</sequence>
<comment type="caution">
    <text evidence="2">The sequence shown here is derived from an EMBL/GenBank/DDBJ whole genome shotgun (WGS) entry which is preliminary data.</text>
</comment>
<gene>
    <name evidence="2" type="ORF">LO744_19230</name>
</gene>
<dbReference type="Pfam" id="PF00535">
    <property type="entry name" value="Glycos_transf_2"/>
    <property type="match status" value="1"/>
</dbReference>
<name>A0A9Q3YXH2_9FLAO</name>
<accession>A0A9Q3YXH2</accession>
<dbReference type="InterPro" id="IPR029044">
    <property type="entry name" value="Nucleotide-diphossugar_trans"/>
</dbReference>
<protein>
    <submittedName>
        <fullName evidence="2">Glycosyltransferase</fullName>
    </submittedName>
</protein>
<dbReference type="PANTHER" id="PTHR22916">
    <property type="entry name" value="GLYCOSYLTRANSFERASE"/>
    <property type="match status" value="1"/>
</dbReference>
<organism evidence="2 3">
    <name type="scientific">Chryseobacterium turcicum</name>
    <dbReference type="NCBI Taxonomy" id="2898076"/>
    <lineage>
        <taxon>Bacteria</taxon>
        <taxon>Pseudomonadati</taxon>
        <taxon>Bacteroidota</taxon>
        <taxon>Flavobacteriia</taxon>
        <taxon>Flavobacteriales</taxon>
        <taxon>Weeksellaceae</taxon>
        <taxon>Chryseobacterium group</taxon>
        <taxon>Chryseobacterium</taxon>
    </lineage>
</organism>
<dbReference type="PANTHER" id="PTHR22916:SF3">
    <property type="entry name" value="UDP-GLCNAC:BETAGAL BETA-1,3-N-ACETYLGLUCOSAMINYLTRANSFERASE-LIKE PROTEIN 1"/>
    <property type="match status" value="1"/>
</dbReference>
<feature type="domain" description="Glycosyltransferase 2-like" evidence="1">
    <location>
        <begin position="6"/>
        <end position="155"/>
    </location>
</feature>
<dbReference type="RefSeq" id="WP_230672314.1">
    <property type="nucleotide sequence ID" value="NZ_JAJNAY010000002.1"/>
</dbReference>
<evidence type="ECO:0000313" key="3">
    <source>
        <dbReference type="Proteomes" id="UP001108025"/>
    </source>
</evidence>
<dbReference type="GO" id="GO:0016758">
    <property type="term" value="F:hexosyltransferase activity"/>
    <property type="evidence" value="ECO:0007669"/>
    <property type="project" value="UniProtKB-ARBA"/>
</dbReference>
<reference evidence="2" key="1">
    <citation type="submission" date="2021-11" db="EMBL/GenBank/DDBJ databases">
        <title>Description of novel Chryseobacterium species.</title>
        <authorList>
            <person name="Saticioglu I.B."/>
            <person name="Ay H."/>
            <person name="Altun S."/>
            <person name="Duman M."/>
        </authorList>
    </citation>
    <scope>NUCLEOTIDE SEQUENCE</scope>
    <source>
        <strain evidence="2">C-17</strain>
    </source>
</reference>
<dbReference type="AlphaFoldDB" id="A0A9Q3YXH2"/>
<dbReference type="SUPFAM" id="SSF53448">
    <property type="entry name" value="Nucleotide-diphospho-sugar transferases"/>
    <property type="match status" value="1"/>
</dbReference>
<proteinExistence type="predicted"/>
<dbReference type="Gene3D" id="3.90.550.10">
    <property type="entry name" value="Spore Coat Polysaccharide Biosynthesis Protein SpsA, Chain A"/>
    <property type="match status" value="1"/>
</dbReference>